<dbReference type="Gene3D" id="3.90.226.10">
    <property type="entry name" value="2-enoyl-CoA Hydratase, Chain A, domain 1"/>
    <property type="match status" value="1"/>
</dbReference>
<dbReference type="EMBL" id="LT629750">
    <property type="protein sequence ID" value="SDT02147.1"/>
    <property type="molecule type" value="Genomic_DNA"/>
</dbReference>
<dbReference type="InterPro" id="IPR001753">
    <property type="entry name" value="Enoyl-CoA_hydra/iso"/>
</dbReference>
<reference evidence="3" key="1">
    <citation type="submission" date="2016-10" db="EMBL/GenBank/DDBJ databases">
        <authorList>
            <person name="Varghese N."/>
            <person name="Submissions S."/>
        </authorList>
    </citation>
    <scope>NUCLEOTIDE SEQUENCE [LARGE SCALE GENOMIC DNA]</scope>
    <source>
        <strain evidence="3">GAS369</strain>
    </source>
</reference>
<gene>
    <name evidence="2" type="ORF">SAMN05444158_4074</name>
</gene>
<evidence type="ECO:0000256" key="1">
    <source>
        <dbReference type="ARBA" id="ARBA00005254"/>
    </source>
</evidence>
<accession>A0A1H1WYC0</accession>
<dbReference type="PANTHER" id="PTHR42964">
    <property type="entry name" value="ENOYL-COA HYDRATASE"/>
    <property type="match status" value="1"/>
</dbReference>
<name>A0A1H1WYC0_9BRAD</name>
<dbReference type="InterPro" id="IPR051683">
    <property type="entry name" value="Enoyl-CoA_Hydratase/Isomerase"/>
</dbReference>
<dbReference type="RefSeq" id="WP_100384081.1">
    <property type="nucleotide sequence ID" value="NZ_LT629750.1"/>
</dbReference>
<keyword evidence="3" id="KW-1185">Reference proteome</keyword>
<organism evidence="2 3">
    <name type="scientific">Bradyrhizobium canariense</name>
    <dbReference type="NCBI Taxonomy" id="255045"/>
    <lineage>
        <taxon>Bacteria</taxon>
        <taxon>Pseudomonadati</taxon>
        <taxon>Pseudomonadota</taxon>
        <taxon>Alphaproteobacteria</taxon>
        <taxon>Hyphomicrobiales</taxon>
        <taxon>Nitrobacteraceae</taxon>
        <taxon>Bradyrhizobium</taxon>
    </lineage>
</organism>
<evidence type="ECO:0000313" key="3">
    <source>
        <dbReference type="Proteomes" id="UP000243904"/>
    </source>
</evidence>
<comment type="similarity">
    <text evidence="1">Belongs to the enoyl-CoA hydratase/isomerase family.</text>
</comment>
<dbReference type="AlphaFoldDB" id="A0A1H1WYC0"/>
<dbReference type="CDD" id="cd06558">
    <property type="entry name" value="crotonase-like"/>
    <property type="match status" value="1"/>
</dbReference>
<dbReference type="InterPro" id="IPR029045">
    <property type="entry name" value="ClpP/crotonase-like_dom_sf"/>
</dbReference>
<dbReference type="PANTHER" id="PTHR42964:SF1">
    <property type="entry name" value="POLYKETIDE BIOSYNTHESIS ENOYL-COA HYDRATASE PKSH-RELATED"/>
    <property type="match status" value="1"/>
</dbReference>
<protein>
    <submittedName>
        <fullName evidence="2">Enoyl-CoA hydratase/carnithine racemase</fullName>
    </submittedName>
</protein>
<evidence type="ECO:0000313" key="2">
    <source>
        <dbReference type="EMBL" id="SDT02147.1"/>
    </source>
</evidence>
<dbReference type="SUPFAM" id="SSF52096">
    <property type="entry name" value="ClpP/crotonase"/>
    <property type="match status" value="1"/>
</dbReference>
<dbReference type="Proteomes" id="UP000243904">
    <property type="component" value="Chromosome I"/>
</dbReference>
<dbReference type="GO" id="GO:0003824">
    <property type="term" value="F:catalytic activity"/>
    <property type="evidence" value="ECO:0007669"/>
    <property type="project" value="UniProtKB-ARBA"/>
</dbReference>
<dbReference type="Pfam" id="PF00378">
    <property type="entry name" value="ECH_1"/>
    <property type="match status" value="1"/>
</dbReference>
<proteinExistence type="inferred from homology"/>
<sequence length="249" mass="26803">MTAPLLISDPASGVRKLTLNRPDRANAIDGAMGDGLLVALQEAASSQIRVVLIEARGNNFCGGFDFSGIEAMSEGDLLLRFVRIEQILQALWDGPFVSIVRTHGAAFGAGADLIASCTYRLGTPTCRFRFPGYRFGIALGTRRLGCLLGEHRARSILLANATLSAPEALESGLLSHVAATAELDAKVEEIVSGLDDLDYAAITSLLRNVRQMREHADTDLVNLVRSAARPGIRERIACYRANAAVVRKR</sequence>